<keyword evidence="2" id="KW-0067">ATP-binding</keyword>
<dbReference type="CDD" id="cd00180">
    <property type="entry name" value="PKc"/>
    <property type="match status" value="1"/>
</dbReference>
<dbReference type="InterPro" id="IPR018181">
    <property type="entry name" value="Heat_shock_70_CS"/>
</dbReference>
<protein>
    <submittedName>
        <fullName evidence="5">Hsp70 chaperone</fullName>
    </submittedName>
</protein>
<dbReference type="Pfam" id="PF00012">
    <property type="entry name" value="HSP70"/>
    <property type="match status" value="1"/>
</dbReference>
<dbReference type="Gene3D" id="3.30.420.40">
    <property type="match status" value="2"/>
</dbReference>
<dbReference type="Gene3D" id="3.30.200.20">
    <property type="entry name" value="Phosphorylase Kinase, domain 1"/>
    <property type="match status" value="1"/>
</dbReference>
<keyword evidence="6" id="KW-1185">Reference proteome</keyword>
<evidence type="ECO:0000256" key="3">
    <source>
        <dbReference type="SAM" id="MobiDB-lite"/>
    </source>
</evidence>
<feature type="domain" description="Protein kinase" evidence="4">
    <location>
        <begin position="846"/>
        <end position="1120"/>
    </location>
</feature>
<dbReference type="PROSITE" id="PS01036">
    <property type="entry name" value="HSP70_3"/>
    <property type="match status" value="1"/>
</dbReference>
<dbReference type="PRINTS" id="PR00301">
    <property type="entry name" value="HEATSHOCK70"/>
</dbReference>
<proteinExistence type="predicted"/>
<organism evidence="5 6">
    <name type="scientific">Diaporthe australafricana</name>
    <dbReference type="NCBI Taxonomy" id="127596"/>
    <lineage>
        <taxon>Eukaryota</taxon>
        <taxon>Fungi</taxon>
        <taxon>Dikarya</taxon>
        <taxon>Ascomycota</taxon>
        <taxon>Pezizomycotina</taxon>
        <taxon>Sordariomycetes</taxon>
        <taxon>Sordariomycetidae</taxon>
        <taxon>Diaporthales</taxon>
        <taxon>Diaporthaceae</taxon>
        <taxon>Diaporthe</taxon>
    </lineage>
</organism>
<feature type="region of interest" description="Disordered" evidence="3">
    <location>
        <begin position="693"/>
        <end position="725"/>
    </location>
</feature>
<dbReference type="PROSITE" id="PS00108">
    <property type="entry name" value="PROTEIN_KINASE_ST"/>
    <property type="match status" value="1"/>
</dbReference>
<dbReference type="InterPro" id="IPR029047">
    <property type="entry name" value="HSP70_peptide-bd_sf"/>
</dbReference>
<dbReference type="Pfam" id="PF00069">
    <property type="entry name" value="Pkinase"/>
    <property type="match status" value="1"/>
</dbReference>
<dbReference type="EMBL" id="JAWRVE010000080">
    <property type="protein sequence ID" value="KAL1862575.1"/>
    <property type="molecule type" value="Genomic_DNA"/>
</dbReference>
<evidence type="ECO:0000259" key="4">
    <source>
        <dbReference type="PROSITE" id="PS50011"/>
    </source>
</evidence>
<evidence type="ECO:0000313" key="5">
    <source>
        <dbReference type="EMBL" id="KAL1862575.1"/>
    </source>
</evidence>
<dbReference type="SMART" id="SM00220">
    <property type="entry name" value="S_TKc"/>
    <property type="match status" value="1"/>
</dbReference>
<dbReference type="SUPFAM" id="SSF100920">
    <property type="entry name" value="Heat shock protein 70kD (HSP70), peptide-binding domain"/>
    <property type="match status" value="1"/>
</dbReference>
<dbReference type="SUPFAM" id="SSF53067">
    <property type="entry name" value="Actin-like ATPase domain"/>
    <property type="match status" value="2"/>
</dbReference>
<dbReference type="InterPro" id="IPR000719">
    <property type="entry name" value="Prot_kinase_dom"/>
</dbReference>
<accession>A0ABR3WIS2</accession>
<dbReference type="InterPro" id="IPR011009">
    <property type="entry name" value="Kinase-like_dom_sf"/>
</dbReference>
<name>A0ABR3WIS2_9PEZI</name>
<sequence length="1159" mass="130353">MPLAIGIDIGTANTRVAVFRNGRPEIIPDADGRHSMPFYVAFTERCRLFASAAKAQATSNPQNTVYGVKRILGHHLDQATVTKYIRDSPNVFEQKKNGQITISVSYKKQQRRLSPVQTFAMLVAQARANAEAYLGETIHNAVISVPANFDSSQVQDVRDAAFLGGVNLLDLIKSIDSISLYYLLMNPSKEFDARHILILNFGSSFFSAGLAVLQANIAEITSCASDELGTEDVIDRLVGHFAAVIQRKWDWDIKENLRARRRLRQACEVSLRDLSSTTSTEIYIDSLYDGRDFSFTLSRARLEELCQDIFYSTLQTIDRVIPNAARQAWPEQARGKDPLMEILIVGGGSRIPMLRRVWSDYFGSVRFVNSVNADEGEVFGSCIQAAILSGDSDVSIARLLCVRVMPFSIGIERKGGKMAKIFHFNTTIPNIKREKFLASDFDFDRHQPLVLNVYQGEKRKVKDNIFVGALDLSEIPPGWDDEDLKTKIDVRVDVDQRQQVSLAATVGSKSTSAAAWHKVAYRSGKEMEDLLLQAESYKEDDAAEEARLEERCALDMRVSSLRRSQPAHGHQTAQVVAILQSLGQIQNWVDENEFANIAEFRSRHQTLHQLEIDMQMEGLRAGEITGLYSYAGELRTKLLATTQTPKIRSLLNSVDAVAQWVEKNDQAEIEEYQTKLRSLVAISVDLIAIREVPPPSRESTPSTPGKSRPESPRPETPRGLDELFPESGWDRKSSYTDAEFEWLVSYLRNTEHESWTKAPRIYTVLRLIGKVDLVDAFLQRDITDIWFPFSESTLPKLLKQPHRAQFLRTQEAVFSKALELARGSKLDDDRMNRRHAHFSHGEPLPFKVIAILGSGAHGFVDKVVSTLSYREYARKRFKRSAINKKDVKTFLNEVKILKSLRHKHCIDMVGSYSDPQYFVLLTSPVAECNLERYYTMAMADRDKLSILRSFFGCLAGTLDFLHSQKVVHQDIKPQNILVKDNSQVLVADFGIARSWEGLAGATTTADLDRSWVYAAPEVVRGGPKNESADVWSLGCVFLEICTVLGGKDVGEMRAFFRGRSDSTSFHHNAAPGHVAAWVDTLRSDQSSEDSWALEMVEIMLQIEPRHRHRPFELLNKTTAMSETTGILFCGACCRDTGVSLPDGNDLDRWSEGDDDRNEM</sequence>
<evidence type="ECO:0000256" key="1">
    <source>
        <dbReference type="ARBA" id="ARBA00022741"/>
    </source>
</evidence>
<evidence type="ECO:0000313" key="6">
    <source>
        <dbReference type="Proteomes" id="UP001583177"/>
    </source>
</evidence>
<keyword evidence="1" id="KW-0547">Nucleotide-binding</keyword>
<dbReference type="SUPFAM" id="SSF56112">
    <property type="entry name" value="Protein kinase-like (PK-like)"/>
    <property type="match status" value="1"/>
</dbReference>
<dbReference type="Gene3D" id="1.10.510.10">
    <property type="entry name" value="Transferase(Phosphotransferase) domain 1"/>
    <property type="match status" value="1"/>
</dbReference>
<dbReference type="PROSITE" id="PS50011">
    <property type="entry name" value="PROTEIN_KINASE_DOM"/>
    <property type="match status" value="1"/>
</dbReference>
<evidence type="ECO:0000256" key="2">
    <source>
        <dbReference type="ARBA" id="ARBA00022840"/>
    </source>
</evidence>
<dbReference type="PANTHER" id="PTHR19375">
    <property type="entry name" value="HEAT SHOCK PROTEIN 70KDA"/>
    <property type="match status" value="1"/>
</dbReference>
<gene>
    <name evidence="5" type="primary">SSA2_2</name>
    <name evidence="5" type="ORF">Daus18300_008535</name>
</gene>
<dbReference type="InterPro" id="IPR043129">
    <property type="entry name" value="ATPase_NBD"/>
</dbReference>
<dbReference type="Gene3D" id="3.90.640.10">
    <property type="entry name" value="Actin, Chain A, domain 4"/>
    <property type="match status" value="1"/>
</dbReference>
<dbReference type="InterPro" id="IPR013126">
    <property type="entry name" value="Hsp_70_fam"/>
</dbReference>
<feature type="compositionally biased region" description="Basic and acidic residues" evidence="3">
    <location>
        <begin position="707"/>
        <end position="721"/>
    </location>
</feature>
<comment type="caution">
    <text evidence="5">The sequence shown here is derived from an EMBL/GenBank/DDBJ whole genome shotgun (WGS) entry which is preliminary data.</text>
</comment>
<reference evidence="5 6" key="1">
    <citation type="journal article" date="2024" name="IMA Fungus">
        <title>IMA Genome - F19 : A genome assembly and annotation guide to empower mycologists, including annotated draft genome sequences of Ceratocystis pirilliformis, Diaporthe australafricana, Fusarium ophioides, Paecilomyces lecythidis, and Sporothrix stenoceras.</title>
        <authorList>
            <person name="Aylward J."/>
            <person name="Wilson A.M."/>
            <person name="Visagie C.M."/>
            <person name="Spraker J."/>
            <person name="Barnes I."/>
            <person name="Buitendag C."/>
            <person name="Ceriani C."/>
            <person name="Del Mar Angel L."/>
            <person name="du Plessis D."/>
            <person name="Fuchs T."/>
            <person name="Gasser K."/>
            <person name="Kramer D."/>
            <person name="Li W."/>
            <person name="Munsamy K."/>
            <person name="Piso A."/>
            <person name="Price J.L."/>
            <person name="Sonnekus B."/>
            <person name="Thomas C."/>
            <person name="van der Nest A."/>
            <person name="van Dijk A."/>
            <person name="van Heerden A."/>
            <person name="van Vuuren N."/>
            <person name="Yilmaz N."/>
            <person name="Duong T.A."/>
            <person name="van der Merwe N.A."/>
            <person name="Wingfield M.J."/>
            <person name="Wingfield B.D."/>
        </authorList>
    </citation>
    <scope>NUCLEOTIDE SEQUENCE [LARGE SCALE GENOMIC DNA]</scope>
    <source>
        <strain evidence="5 6">CMW 18300</strain>
    </source>
</reference>
<dbReference type="InterPro" id="IPR008271">
    <property type="entry name" value="Ser/Thr_kinase_AS"/>
</dbReference>
<dbReference type="Proteomes" id="UP001583177">
    <property type="component" value="Unassembled WGS sequence"/>
</dbReference>
<dbReference type="Gene3D" id="2.60.34.10">
    <property type="entry name" value="Substrate Binding Domain Of DNAk, Chain A, domain 1"/>
    <property type="match status" value="1"/>
</dbReference>
<dbReference type="Gene3D" id="3.30.30.30">
    <property type="match status" value="1"/>
</dbReference>